<dbReference type="PANTHER" id="PTHR47947:SF29">
    <property type="entry name" value="CYTOCHROME P450 CYP82D47-LIKE"/>
    <property type="match status" value="1"/>
</dbReference>
<evidence type="ECO:0000256" key="14">
    <source>
        <dbReference type="SAM" id="MobiDB-lite"/>
    </source>
</evidence>
<proteinExistence type="inferred from homology"/>
<evidence type="ECO:0000256" key="5">
    <source>
        <dbReference type="ARBA" id="ARBA00023002"/>
    </source>
</evidence>
<evidence type="ECO:0000256" key="6">
    <source>
        <dbReference type="ARBA" id="ARBA00023004"/>
    </source>
</evidence>
<dbReference type="Proteomes" id="UP000827889">
    <property type="component" value="Chromosome 1"/>
</dbReference>
<keyword evidence="7" id="KW-0805">Transcription regulation</keyword>
<dbReference type="InterPro" id="IPR036396">
    <property type="entry name" value="Cyt_P450_sf"/>
</dbReference>
<comment type="cofactor">
    <cofactor evidence="12">
        <name>heme</name>
        <dbReference type="ChEBI" id="CHEBI:30413"/>
    </cofactor>
</comment>
<dbReference type="SUPFAM" id="SSF48264">
    <property type="entry name" value="Cytochrome P450"/>
    <property type="match status" value="1"/>
</dbReference>
<evidence type="ECO:0000256" key="4">
    <source>
        <dbReference type="ARBA" id="ARBA00022723"/>
    </source>
</evidence>
<dbReference type="InterPro" id="IPR015300">
    <property type="entry name" value="DNA-bd_pseudobarrel_sf"/>
</dbReference>
<name>A0A8B8P4D7_9MYRT</name>
<dbReference type="InterPro" id="IPR001128">
    <property type="entry name" value="Cyt_P450"/>
</dbReference>
<feature type="domain" description="TF-B3" evidence="15">
    <location>
        <begin position="12"/>
        <end position="105"/>
    </location>
</feature>
<keyword evidence="16" id="KW-1185">Reference proteome</keyword>
<dbReference type="SUPFAM" id="SSF101936">
    <property type="entry name" value="DNA-binding pseudobarrel domain"/>
    <property type="match status" value="1"/>
</dbReference>
<dbReference type="GO" id="GO:0005506">
    <property type="term" value="F:iron ion binding"/>
    <property type="evidence" value="ECO:0007669"/>
    <property type="project" value="InterPro"/>
</dbReference>
<dbReference type="Pfam" id="PF02362">
    <property type="entry name" value="B3"/>
    <property type="match status" value="1"/>
</dbReference>
<keyword evidence="3 12" id="KW-0349">Heme</keyword>
<dbReference type="InterPro" id="IPR017972">
    <property type="entry name" value="Cyt_P450_CS"/>
</dbReference>
<comment type="similarity">
    <text evidence="2 13">Belongs to the cytochrome P450 family.</text>
</comment>
<dbReference type="Pfam" id="PF00067">
    <property type="entry name" value="p450"/>
    <property type="match status" value="1"/>
</dbReference>
<dbReference type="CDD" id="cd20654">
    <property type="entry name" value="CYP82"/>
    <property type="match status" value="1"/>
</dbReference>
<evidence type="ECO:0000256" key="11">
    <source>
        <dbReference type="ARBA" id="ARBA00023242"/>
    </source>
</evidence>
<evidence type="ECO:0000256" key="7">
    <source>
        <dbReference type="ARBA" id="ARBA00023015"/>
    </source>
</evidence>
<evidence type="ECO:0000256" key="3">
    <source>
        <dbReference type="ARBA" id="ARBA00022617"/>
    </source>
</evidence>
<evidence type="ECO:0000256" key="13">
    <source>
        <dbReference type="RuleBase" id="RU000461"/>
    </source>
</evidence>
<protein>
    <submittedName>
        <fullName evidence="17">Cytochrome P450 CYP82D47-like</fullName>
    </submittedName>
</protein>
<dbReference type="InterPro" id="IPR050651">
    <property type="entry name" value="Plant_Cytochrome_P450_Monoox"/>
</dbReference>
<dbReference type="PRINTS" id="PR00463">
    <property type="entry name" value="EP450I"/>
</dbReference>
<dbReference type="PANTHER" id="PTHR47947">
    <property type="entry name" value="CYTOCHROME P450 82C3-RELATED"/>
    <property type="match status" value="1"/>
</dbReference>
<keyword evidence="5 13" id="KW-0560">Oxidoreductase</keyword>
<evidence type="ECO:0000256" key="2">
    <source>
        <dbReference type="ARBA" id="ARBA00010617"/>
    </source>
</evidence>
<evidence type="ECO:0000259" key="15">
    <source>
        <dbReference type="PROSITE" id="PS50863"/>
    </source>
</evidence>
<evidence type="ECO:0000313" key="16">
    <source>
        <dbReference type="Proteomes" id="UP000827889"/>
    </source>
</evidence>
<keyword evidence="10" id="KW-0804">Transcription</keyword>
<dbReference type="PRINTS" id="PR00385">
    <property type="entry name" value="P450"/>
</dbReference>
<evidence type="ECO:0000256" key="8">
    <source>
        <dbReference type="ARBA" id="ARBA00023033"/>
    </source>
</evidence>
<accession>A0A8B8P4D7</accession>
<feature type="region of interest" description="Disordered" evidence="14">
    <location>
        <begin position="151"/>
        <end position="190"/>
    </location>
</feature>
<keyword evidence="4 12" id="KW-0479">Metal-binding</keyword>
<sequence length="698" mass="77868">MGGGVSESEAPHFFKIVLSDSIQNGRLGIPKKFMRKHGSNLSDSVFLKLANGDAWEVELLRTNDGVWLRRNWPNFAERYSIEHGHFLVFRYEGNSVFQVVIFDKSATEIDYPIVSENGGGGKHLLSPKVEAEDEGDVVLVREGFEDLPSPPALSLLSKKKKKKTSSQASGDEHANEEAINGVGGSSGVSSICRDRSQVEIRGRSKEEELAAEGGWPIVGHLPLFTSKDLMHKKLGSMANKYGPIFTIRLGSHRAIVVSSWEVAKECFTVQDKAFADRPMITATKLMGYNGAMFGFGPYGEYWREMRKIATIELLSNHRLDSLKHIRAFEVETAIKDLFKAWMEKGRPRSGVLVEMKSWLGDLMLNLSVKMVGGKRYCGSNADCDVIEAKRCQRSIRRFFDLFGAVVLSDSISALGWLDIGGYKRSMKETAEELDVLAQGWLEEHRRKRLSRPGGDREQDFMDLMLNAIEGVKSSDFDADTIIKATCLNMIIAGTDTLMVALTWALSLLVNNRRALKKAQQELDARVGKSRPVEESDVKNLAYLQAIVKETMRLYPPVPVNGLRSSVEECTFAAGFRIPAGTRLLLNAWKIQRDERVWSNPDEFEPERFLTTHENVDMTGHSFELLPFGAGRRSCAGTSLALHTVHLTLASLLQSFEIGTVSDEPVDMTESPGLSNLKASPLEVMLVPRLDQKVYERDD</sequence>
<evidence type="ECO:0000256" key="1">
    <source>
        <dbReference type="ARBA" id="ARBA00004123"/>
    </source>
</evidence>
<dbReference type="RefSeq" id="XP_030529454.2">
    <property type="nucleotide sequence ID" value="XM_030673594.2"/>
</dbReference>
<dbReference type="SMART" id="SM01019">
    <property type="entry name" value="B3"/>
    <property type="match status" value="1"/>
</dbReference>
<dbReference type="AlphaFoldDB" id="A0A8B8P4D7"/>
<dbReference type="PROSITE" id="PS00086">
    <property type="entry name" value="CYTOCHROME_P450"/>
    <property type="match status" value="1"/>
</dbReference>
<evidence type="ECO:0000256" key="12">
    <source>
        <dbReference type="PIRSR" id="PIRSR602401-1"/>
    </source>
</evidence>
<evidence type="ECO:0000313" key="17">
    <source>
        <dbReference type="RefSeq" id="XP_030529454.2"/>
    </source>
</evidence>
<dbReference type="CDD" id="cd10017">
    <property type="entry name" value="B3_DNA"/>
    <property type="match status" value="1"/>
</dbReference>
<organism evidence="16 17">
    <name type="scientific">Rhodamnia argentea</name>
    <dbReference type="NCBI Taxonomy" id="178133"/>
    <lineage>
        <taxon>Eukaryota</taxon>
        <taxon>Viridiplantae</taxon>
        <taxon>Streptophyta</taxon>
        <taxon>Embryophyta</taxon>
        <taxon>Tracheophyta</taxon>
        <taxon>Spermatophyta</taxon>
        <taxon>Magnoliopsida</taxon>
        <taxon>eudicotyledons</taxon>
        <taxon>Gunneridae</taxon>
        <taxon>Pentapetalae</taxon>
        <taxon>rosids</taxon>
        <taxon>malvids</taxon>
        <taxon>Myrtales</taxon>
        <taxon>Myrtaceae</taxon>
        <taxon>Myrtoideae</taxon>
        <taxon>Myrteae</taxon>
        <taxon>Australasian group</taxon>
        <taxon>Rhodamnia</taxon>
    </lineage>
</organism>
<dbReference type="KEGG" id="rarg:115740161"/>
<reference evidence="17" key="2">
    <citation type="submission" date="2025-08" db="UniProtKB">
        <authorList>
            <consortium name="RefSeq"/>
        </authorList>
    </citation>
    <scope>IDENTIFICATION</scope>
    <source>
        <tissue evidence="17">Leaf</tissue>
    </source>
</reference>
<comment type="subcellular location">
    <subcellularLocation>
        <location evidence="1">Nucleus</location>
    </subcellularLocation>
</comment>
<dbReference type="Gene3D" id="1.10.630.10">
    <property type="entry name" value="Cytochrome P450"/>
    <property type="match status" value="1"/>
</dbReference>
<evidence type="ECO:0000256" key="10">
    <source>
        <dbReference type="ARBA" id="ARBA00023163"/>
    </source>
</evidence>
<gene>
    <name evidence="17" type="primary">LOC115740161</name>
</gene>
<dbReference type="GeneID" id="115740161"/>
<keyword evidence="6 12" id="KW-0408">Iron</keyword>
<keyword evidence="8 13" id="KW-0503">Monooxygenase</keyword>
<dbReference type="Gene3D" id="2.40.330.10">
    <property type="entry name" value="DNA-binding pseudobarrel domain"/>
    <property type="match status" value="1"/>
</dbReference>
<dbReference type="InterPro" id="IPR002401">
    <property type="entry name" value="Cyt_P450_E_grp-I"/>
</dbReference>
<dbReference type="GO" id="GO:0016709">
    <property type="term" value="F:oxidoreductase activity, acting on paired donors, with incorporation or reduction of molecular oxygen, NAD(P)H as one donor, and incorporation of one atom of oxygen"/>
    <property type="evidence" value="ECO:0007669"/>
    <property type="project" value="UniProtKB-ARBA"/>
</dbReference>
<evidence type="ECO:0000256" key="9">
    <source>
        <dbReference type="ARBA" id="ARBA00023125"/>
    </source>
</evidence>
<dbReference type="PROSITE" id="PS50863">
    <property type="entry name" value="B3"/>
    <property type="match status" value="1"/>
</dbReference>
<dbReference type="InterPro" id="IPR003340">
    <property type="entry name" value="B3_DNA-bd"/>
</dbReference>
<dbReference type="GO" id="GO:0020037">
    <property type="term" value="F:heme binding"/>
    <property type="evidence" value="ECO:0007669"/>
    <property type="project" value="InterPro"/>
</dbReference>
<feature type="binding site" description="axial binding residue" evidence="12">
    <location>
        <position position="634"/>
    </location>
    <ligand>
        <name>heme</name>
        <dbReference type="ChEBI" id="CHEBI:30413"/>
    </ligand>
    <ligandPart>
        <name>Fe</name>
        <dbReference type="ChEBI" id="CHEBI:18248"/>
    </ligandPart>
</feature>
<keyword evidence="9" id="KW-0238">DNA-binding</keyword>
<keyword evidence="11" id="KW-0539">Nucleus</keyword>
<reference evidence="16" key="1">
    <citation type="submission" date="2025-05" db="UniProtKB">
        <authorList>
            <consortium name="RefSeq"/>
        </authorList>
    </citation>
    <scope>NUCLEOTIDE SEQUENCE [LARGE SCALE GENOMIC DNA]</scope>
</reference>